<evidence type="ECO:0000259" key="1">
    <source>
        <dbReference type="Pfam" id="PF13391"/>
    </source>
</evidence>
<protein>
    <recommendedName>
        <fullName evidence="1">HNH nuclease domain-containing protein</fullName>
    </recommendedName>
</protein>
<dbReference type="Proteomes" id="UP000290932">
    <property type="component" value="Unassembled WGS sequence"/>
</dbReference>
<name>A0A498H0Z0_9EURY</name>
<dbReference type="RefSeq" id="WP_128693749.1">
    <property type="nucleotide sequence ID" value="NZ_LHQS01000002.1"/>
</dbReference>
<comment type="caution">
    <text evidence="2">The sequence shown here is derived from an EMBL/GenBank/DDBJ whole genome shotgun (WGS) entry which is preliminary data.</text>
</comment>
<dbReference type="Pfam" id="PF13391">
    <property type="entry name" value="HNH_2"/>
    <property type="match status" value="1"/>
</dbReference>
<dbReference type="OrthoDB" id="111843at2157"/>
<organism evidence="2 3">
    <name type="scientific">Methanoculleus taiwanensis</name>
    <dbReference type="NCBI Taxonomy" id="1550565"/>
    <lineage>
        <taxon>Archaea</taxon>
        <taxon>Methanobacteriati</taxon>
        <taxon>Methanobacteriota</taxon>
        <taxon>Stenosarchaea group</taxon>
        <taxon>Methanomicrobia</taxon>
        <taxon>Methanomicrobiales</taxon>
        <taxon>Methanomicrobiaceae</taxon>
        <taxon>Methanoculleus</taxon>
    </lineage>
</organism>
<dbReference type="EMBL" id="LHQS01000002">
    <property type="protein sequence ID" value="RXE56027.1"/>
    <property type="molecule type" value="Genomic_DNA"/>
</dbReference>
<dbReference type="AlphaFoldDB" id="A0A498H0Z0"/>
<gene>
    <name evidence="2" type="ORF">ABH15_07470</name>
</gene>
<accession>A0A498H0Z0</accession>
<proteinExistence type="predicted"/>
<evidence type="ECO:0000313" key="3">
    <source>
        <dbReference type="Proteomes" id="UP000290932"/>
    </source>
</evidence>
<dbReference type="InterPro" id="IPR003615">
    <property type="entry name" value="HNH_nuc"/>
</dbReference>
<sequence>MNYWWVNQNQTYKHELLGGYLWSPKVNADGRRNVSYDNMTQVSPGDLVFSYSSTFIKAVGVATDPADTNEKPEELKPAGDYWRKEGWLVKVLYYELKQPIKPKDFFDEIKPTLPEKYSPLIEEGKKAGDGVQTFYLVQLPNEMANLLLSKIAAEDRQDLTGLRRDFQRESHEKEEEARINANPKIPPTEKEQLVLSRRGQGRFRTELERLEKKCRVTGVTQSKHLIASHVKPWRDATDKERLDGNNGLLLAPHIDHLFDKGYISFEDNGALLVSRSLNEAILKVWCIDPNTNAGLFRPEQIPYLRYHRENIFEKDLASPET</sequence>
<evidence type="ECO:0000313" key="2">
    <source>
        <dbReference type="EMBL" id="RXE56027.1"/>
    </source>
</evidence>
<keyword evidence="3" id="KW-1185">Reference proteome</keyword>
<reference evidence="2 3" key="1">
    <citation type="journal article" date="2015" name="Int. J. Syst. Evol. Microbiol.">
        <title>Methanoculleus taiwanensis sp. nov., a methanogen isolated from deep marine sediment at the deformation front area near Taiwan.</title>
        <authorList>
            <person name="Weng C.Y."/>
            <person name="Chen S.C."/>
            <person name="Lai M.C."/>
            <person name="Wu S.Y."/>
            <person name="Lin S."/>
            <person name="Yang T.F."/>
            <person name="Chen P.C."/>
        </authorList>
    </citation>
    <scope>NUCLEOTIDE SEQUENCE [LARGE SCALE GENOMIC DNA]</scope>
    <source>
        <strain evidence="2 3">CYW4</strain>
    </source>
</reference>
<feature type="domain" description="HNH nuclease" evidence="1">
    <location>
        <begin position="214"/>
        <end position="266"/>
    </location>
</feature>